<keyword evidence="2" id="KW-0732">Signal</keyword>
<dbReference type="SUPFAM" id="SSF56954">
    <property type="entry name" value="Outer membrane efflux proteins (OEP)"/>
    <property type="match status" value="1"/>
</dbReference>
<dbReference type="PANTHER" id="PTHR30203">
    <property type="entry name" value="OUTER MEMBRANE CATION EFFLUX PROTEIN"/>
    <property type="match status" value="1"/>
</dbReference>
<dbReference type="InterPro" id="IPR010131">
    <property type="entry name" value="MdtP/NodT-like"/>
</dbReference>
<protein>
    <submittedName>
        <fullName evidence="3">TolC family protein</fullName>
    </submittedName>
</protein>
<sequence length="429" mass="46744">MPSTTVPTCRPVAGHWIAALLCTFLYSLAASTAAQTPLTLVEAIDRTLNENPQLAVFRFRDAALRGRTLSAAQRPPLRVRGELENLAGSSGAPDTELTVALSSVIELGGQRQARINAAQANTDLLSIEEQVQALDLLGEVIRRYVDVLAAVELVGLATDSAEIAREAVSAVNRRVKSAAAPQTELLRAEAALAEARLTLQAEGRKLEYHKRALAALWGATSPEFNVDTRALYRIEAGTDFSELYARAQENPALARFASEERLRAMEVRMRETESNLDVGWAVGVRRFQTTDETTLVAAIEVPLFSARRNAGAVASARAELERIAADREVARLRIYSHLYRAYSGREQAVAAVNSFDQHVIPALRAALQEAEKGYRRGRYPYLELVSARRELMVAKRAKIESAAAALRYGAEIEQLTAAPLLPAAGMTSK</sequence>
<reference evidence="3" key="1">
    <citation type="submission" date="2017-08" db="EMBL/GenBank/DDBJ databases">
        <title>Microbulbifer marisrubri sp. nov., a halophilic alphaproteobacterium isolated from marine sediment of the Yellow Sea, China.</title>
        <authorList>
            <person name="Zhang G."/>
            <person name="Xiong Q."/>
        </authorList>
    </citation>
    <scope>NUCLEOTIDE SEQUENCE [LARGE SCALE GENOMIC DNA]</scope>
    <source>
        <strain evidence="3">WRN-8</strain>
    </source>
</reference>
<feature type="signal peptide" evidence="2">
    <location>
        <begin position="1"/>
        <end position="29"/>
    </location>
</feature>
<accession>A0ABX4I249</accession>
<evidence type="ECO:0000313" key="4">
    <source>
        <dbReference type="Proteomes" id="UP000218427"/>
    </source>
</evidence>
<organism evidence="3 4">
    <name type="scientific">Microbulbifer flavimaris</name>
    <dbReference type="NCBI Taxonomy" id="1781068"/>
    <lineage>
        <taxon>Bacteria</taxon>
        <taxon>Pseudomonadati</taxon>
        <taxon>Pseudomonadota</taxon>
        <taxon>Gammaproteobacteria</taxon>
        <taxon>Cellvibrionales</taxon>
        <taxon>Microbulbiferaceae</taxon>
        <taxon>Microbulbifer</taxon>
    </lineage>
</organism>
<dbReference type="InterPro" id="IPR003423">
    <property type="entry name" value="OMP_efflux"/>
</dbReference>
<proteinExistence type="inferred from homology"/>
<gene>
    <name evidence="3" type="ORF">AWR36_009000</name>
</gene>
<feature type="chain" id="PRO_5045933188" evidence="2">
    <location>
        <begin position="30"/>
        <end position="429"/>
    </location>
</feature>
<dbReference type="RefSeq" id="WP_067104574.1">
    <property type="nucleotide sequence ID" value="NZ_LRFG02000002.1"/>
</dbReference>
<evidence type="ECO:0000256" key="1">
    <source>
        <dbReference type="ARBA" id="ARBA00007613"/>
    </source>
</evidence>
<dbReference type="Proteomes" id="UP000218427">
    <property type="component" value="Unassembled WGS sequence"/>
</dbReference>
<evidence type="ECO:0000313" key="3">
    <source>
        <dbReference type="EMBL" id="PCO06113.1"/>
    </source>
</evidence>
<name>A0ABX4I249_9GAMM</name>
<dbReference type="Pfam" id="PF02321">
    <property type="entry name" value="OEP"/>
    <property type="match status" value="1"/>
</dbReference>
<comment type="similarity">
    <text evidence="1">Belongs to the outer membrane factor (OMF) (TC 1.B.17) family.</text>
</comment>
<dbReference type="PANTHER" id="PTHR30203:SF24">
    <property type="entry name" value="BLR4935 PROTEIN"/>
    <property type="match status" value="1"/>
</dbReference>
<dbReference type="Gene3D" id="1.20.1600.10">
    <property type="entry name" value="Outer membrane efflux proteins (OEP)"/>
    <property type="match status" value="1"/>
</dbReference>
<dbReference type="EMBL" id="LRFG02000002">
    <property type="protein sequence ID" value="PCO06113.1"/>
    <property type="molecule type" value="Genomic_DNA"/>
</dbReference>
<comment type="caution">
    <text evidence="3">The sequence shown here is derived from an EMBL/GenBank/DDBJ whole genome shotgun (WGS) entry which is preliminary data.</text>
</comment>
<evidence type="ECO:0000256" key="2">
    <source>
        <dbReference type="SAM" id="SignalP"/>
    </source>
</evidence>
<keyword evidence="4" id="KW-1185">Reference proteome</keyword>